<evidence type="ECO:0000256" key="2">
    <source>
        <dbReference type="SAM" id="Phobius"/>
    </source>
</evidence>
<feature type="region of interest" description="Disordered" evidence="1">
    <location>
        <begin position="40"/>
        <end position="70"/>
    </location>
</feature>
<accession>A0A5M6D663</accession>
<dbReference type="EMBL" id="VWOX01000012">
    <property type="protein sequence ID" value="KAA5540665.1"/>
    <property type="molecule type" value="Genomic_DNA"/>
</dbReference>
<sequence length="268" mass="27842">MPIQIKCQCGKALAVKDQFAGKAVKCPACGKPIRVPVGGGAAASGSAGAGRPAPAAQPVGQPNAGDPLNDLFDEEGFGSNIAAVCPSCRAEMPADAVLCTKCGFNKATGQKMTGHLTPGVDISSGTLALQKAADDMRAADKMQRDMTERAGMPWWMLGLILFVLGSATALAVMAVMSANRVTGESNFNAMRTFLQLSGTACGLVAFGAFMKLVVQAFREDRTKGFLSLTVVYLLVFVFQKPKGRIGAFLVMLILGGISGALFAQSQNS</sequence>
<evidence type="ECO:0000313" key="4">
    <source>
        <dbReference type="Proteomes" id="UP000324479"/>
    </source>
</evidence>
<dbReference type="Proteomes" id="UP000324479">
    <property type="component" value="Unassembled WGS sequence"/>
</dbReference>
<protein>
    <submittedName>
        <fullName evidence="3">Uncharacterized protein</fullName>
    </submittedName>
</protein>
<feature type="transmembrane region" description="Helical" evidence="2">
    <location>
        <begin position="224"/>
        <end position="239"/>
    </location>
</feature>
<evidence type="ECO:0000313" key="3">
    <source>
        <dbReference type="EMBL" id="KAA5540665.1"/>
    </source>
</evidence>
<feature type="transmembrane region" description="Helical" evidence="2">
    <location>
        <begin position="196"/>
        <end position="217"/>
    </location>
</feature>
<name>A0A5M6D663_9BACT</name>
<feature type="compositionally biased region" description="Low complexity" evidence="1">
    <location>
        <begin position="43"/>
        <end position="65"/>
    </location>
</feature>
<gene>
    <name evidence="3" type="ORF">FYK55_19930</name>
</gene>
<organism evidence="3 4">
    <name type="scientific">Roseiconus nitratireducens</name>
    <dbReference type="NCBI Taxonomy" id="2605748"/>
    <lineage>
        <taxon>Bacteria</taxon>
        <taxon>Pseudomonadati</taxon>
        <taxon>Planctomycetota</taxon>
        <taxon>Planctomycetia</taxon>
        <taxon>Pirellulales</taxon>
        <taxon>Pirellulaceae</taxon>
        <taxon>Roseiconus</taxon>
    </lineage>
</organism>
<dbReference type="RefSeq" id="WP_150078230.1">
    <property type="nucleotide sequence ID" value="NZ_VWOX01000012.1"/>
</dbReference>
<dbReference type="AlphaFoldDB" id="A0A5M6D663"/>
<reference evidence="3 4" key="1">
    <citation type="submission" date="2019-08" db="EMBL/GenBank/DDBJ databases">
        <authorList>
            <person name="Dhanesh K."/>
            <person name="Kumar G."/>
            <person name="Sasikala C."/>
            <person name="Venkata Ramana C."/>
        </authorList>
    </citation>
    <scope>NUCLEOTIDE SEQUENCE [LARGE SCALE GENOMIC DNA]</scope>
    <source>
        <strain evidence="3 4">JC645</strain>
    </source>
</reference>
<evidence type="ECO:0000256" key="1">
    <source>
        <dbReference type="SAM" id="MobiDB-lite"/>
    </source>
</evidence>
<keyword evidence="2" id="KW-1133">Transmembrane helix</keyword>
<keyword evidence="4" id="KW-1185">Reference proteome</keyword>
<proteinExistence type="predicted"/>
<feature type="transmembrane region" description="Helical" evidence="2">
    <location>
        <begin position="154"/>
        <end position="176"/>
    </location>
</feature>
<keyword evidence="2" id="KW-0812">Transmembrane</keyword>
<comment type="caution">
    <text evidence="3">The sequence shown here is derived from an EMBL/GenBank/DDBJ whole genome shotgun (WGS) entry which is preliminary data.</text>
</comment>
<feature type="transmembrane region" description="Helical" evidence="2">
    <location>
        <begin position="245"/>
        <end position="263"/>
    </location>
</feature>
<keyword evidence="2" id="KW-0472">Membrane</keyword>